<feature type="compositionally biased region" description="Basic and acidic residues" evidence="8">
    <location>
        <begin position="248"/>
        <end position="258"/>
    </location>
</feature>
<feature type="domain" description="C2H2-type" evidence="9">
    <location>
        <begin position="376"/>
        <end position="404"/>
    </location>
</feature>
<keyword evidence="2" id="KW-0677">Repeat</keyword>
<dbReference type="InterPro" id="IPR006612">
    <property type="entry name" value="THAP_Znf"/>
</dbReference>
<dbReference type="GO" id="GO:0043565">
    <property type="term" value="F:sequence-specific DNA binding"/>
    <property type="evidence" value="ECO:0007669"/>
    <property type="project" value="TreeGrafter"/>
</dbReference>
<name>A0A9Q0MN76_9DIPT</name>
<evidence type="ECO:0000313" key="12">
    <source>
        <dbReference type="Proteomes" id="UP001151699"/>
    </source>
</evidence>
<dbReference type="PANTHER" id="PTHR24408">
    <property type="entry name" value="ZINC FINGER PROTEIN"/>
    <property type="match status" value="1"/>
</dbReference>
<accession>A0A9Q0MN76</accession>
<dbReference type="PANTHER" id="PTHR24408:SF58">
    <property type="entry name" value="TRANSCRIPTION FACTOR (TFIIIA), PUTATIVE (AFU_ORTHOLOGUE AFUA_1G05150)-RELATED"/>
    <property type="match status" value="1"/>
</dbReference>
<sequence>MFMPSKEIARQNRICIVPVCNAKNSDFPDRIFFAVPESKKKNWLEIVGGDSSCIKPKKRLFCCENHFDVKRDVEGYDFYKHFGGRIKLLENAFPSKHLGEENEFPKVEEILPKEEPCEDPYDESIDPLSISEDKCVGSENGIVKSNAEDIDIKVESIDPDWRPEATSPLHNVKSEEDNVTYETNDRDESDSEEMKDDLQPDQFVEEMKDTPGDDSKNITYDCKKCGKNLSSSRSLKRHTQSFHGNVDGSKHHMEKTRSENSEHEISCSECSKTFGNHDDYLKHKINHKKTFECDVCGKVFRTRLHLKVHFPTHMVVKPYLCEICSRPFARANNLRRHKLTHVTEKRFICDECGKRFPANYLLRQHKAKSHTEVARVLCSKCSKTFTSVAHLKVHINVHHSDVNPYRCDICKIKFSQPSALLTHRKKFHDPNSNFHCNKCPRKFPSQFELEGHTKAAHPHRSKEKTINKCDECNITLHSPYRLKLHRLKLHNPANPFKCETCRQTFPTENLMNQHAMRTHAPEHEYIYKCYICPKKYNQEAALKRHVKLHTDAKKPVTCQLCETTLGRPNRLKPHMRALHNPNYLFKCEICQQTFREQKILDSHTTQ</sequence>
<organism evidence="11 12">
    <name type="scientific">Pseudolycoriella hygida</name>
    <dbReference type="NCBI Taxonomy" id="35572"/>
    <lineage>
        <taxon>Eukaryota</taxon>
        <taxon>Metazoa</taxon>
        <taxon>Ecdysozoa</taxon>
        <taxon>Arthropoda</taxon>
        <taxon>Hexapoda</taxon>
        <taxon>Insecta</taxon>
        <taxon>Pterygota</taxon>
        <taxon>Neoptera</taxon>
        <taxon>Endopterygota</taxon>
        <taxon>Diptera</taxon>
        <taxon>Nematocera</taxon>
        <taxon>Sciaroidea</taxon>
        <taxon>Sciaridae</taxon>
        <taxon>Pseudolycoriella</taxon>
    </lineage>
</organism>
<protein>
    <submittedName>
        <fullName evidence="11">Zinc finger protein</fullName>
    </submittedName>
</protein>
<evidence type="ECO:0000313" key="11">
    <source>
        <dbReference type="EMBL" id="KAJ6631742.1"/>
    </source>
</evidence>
<dbReference type="SUPFAM" id="SSF57667">
    <property type="entry name" value="beta-beta-alpha zinc fingers"/>
    <property type="match status" value="6"/>
</dbReference>
<dbReference type="OrthoDB" id="6077919at2759"/>
<comment type="caution">
    <text evidence="11">The sequence shown here is derived from an EMBL/GenBank/DDBJ whole genome shotgun (WGS) entry which is preliminary data.</text>
</comment>
<reference evidence="11" key="1">
    <citation type="submission" date="2022-07" db="EMBL/GenBank/DDBJ databases">
        <authorList>
            <person name="Trinca V."/>
            <person name="Uliana J.V.C."/>
            <person name="Torres T.T."/>
            <person name="Ward R.J."/>
            <person name="Monesi N."/>
        </authorList>
    </citation>
    <scope>NUCLEOTIDE SEQUENCE</scope>
    <source>
        <strain evidence="11">HSMRA1968</strain>
        <tissue evidence="11">Whole embryos</tissue>
    </source>
</reference>
<dbReference type="InterPro" id="IPR036236">
    <property type="entry name" value="Znf_C2H2_sf"/>
</dbReference>
<feature type="domain" description="C2H2-type" evidence="9">
    <location>
        <begin position="265"/>
        <end position="287"/>
    </location>
</feature>
<evidence type="ECO:0000256" key="8">
    <source>
        <dbReference type="SAM" id="MobiDB-lite"/>
    </source>
</evidence>
<dbReference type="InterPro" id="IPR013087">
    <property type="entry name" value="Znf_C2H2_type"/>
</dbReference>
<dbReference type="PROSITE" id="PS00028">
    <property type="entry name" value="ZINC_FINGER_C2H2_1"/>
    <property type="match status" value="11"/>
</dbReference>
<feature type="domain" description="THAP-type" evidence="10">
    <location>
        <begin position="3"/>
        <end position="97"/>
    </location>
</feature>
<dbReference type="Gene3D" id="3.30.160.60">
    <property type="entry name" value="Classic Zinc Finger"/>
    <property type="match status" value="8"/>
</dbReference>
<feature type="domain" description="C2H2-type" evidence="9">
    <location>
        <begin position="347"/>
        <end position="371"/>
    </location>
</feature>
<feature type="domain" description="C2H2-type" evidence="9">
    <location>
        <begin position="527"/>
        <end position="554"/>
    </location>
</feature>
<dbReference type="GO" id="GO:0005634">
    <property type="term" value="C:nucleus"/>
    <property type="evidence" value="ECO:0007669"/>
    <property type="project" value="TreeGrafter"/>
</dbReference>
<keyword evidence="1" id="KW-0479">Metal-binding</keyword>
<keyword evidence="12" id="KW-1185">Reference proteome</keyword>
<keyword evidence="5 7" id="KW-0238">DNA-binding</keyword>
<feature type="region of interest" description="Disordered" evidence="8">
    <location>
        <begin position="232"/>
        <end position="258"/>
    </location>
</feature>
<evidence type="ECO:0000259" key="9">
    <source>
        <dbReference type="PROSITE" id="PS50157"/>
    </source>
</evidence>
<dbReference type="SMART" id="SM00980">
    <property type="entry name" value="THAP"/>
    <property type="match status" value="1"/>
</dbReference>
<feature type="domain" description="C2H2-type" evidence="9">
    <location>
        <begin position="319"/>
        <end position="346"/>
    </location>
</feature>
<keyword evidence="3 6" id="KW-0863">Zinc-finger</keyword>
<feature type="domain" description="C2H2-type" evidence="9">
    <location>
        <begin position="434"/>
        <end position="462"/>
    </location>
</feature>
<dbReference type="PROSITE" id="PS50950">
    <property type="entry name" value="ZF_THAP"/>
    <property type="match status" value="1"/>
</dbReference>
<evidence type="ECO:0000256" key="4">
    <source>
        <dbReference type="ARBA" id="ARBA00022833"/>
    </source>
</evidence>
<proteinExistence type="predicted"/>
<feature type="domain" description="C2H2-type" evidence="9">
    <location>
        <begin position="496"/>
        <end position="524"/>
    </location>
</feature>
<dbReference type="Pfam" id="PF13912">
    <property type="entry name" value="zf-C2H2_6"/>
    <property type="match status" value="1"/>
</dbReference>
<feature type="domain" description="C2H2-type" evidence="9">
    <location>
        <begin position="405"/>
        <end position="433"/>
    </location>
</feature>
<dbReference type="PROSITE" id="PS50157">
    <property type="entry name" value="ZINC_FINGER_C2H2_2"/>
    <property type="match status" value="10"/>
</dbReference>
<evidence type="ECO:0000256" key="6">
    <source>
        <dbReference type="PROSITE-ProRule" id="PRU00042"/>
    </source>
</evidence>
<gene>
    <name evidence="11" type="primary">Znf431</name>
    <name evidence="11" type="ORF">Bhyg_16991</name>
</gene>
<dbReference type="Pfam" id="PF00096">
    <property type="entry name" value="zf-C2H2"/>
    <property type="match status" value="6"/>
</dbReference>
<evidence type="ECO:0000256" key="3">
    <source>
        <dbReference type="ARBA" id="ARBA00022771"/>
    </source>
</evidence>
<feature type="compositionally biased region" description="Acidic residues" evidence="8">
    <location>
        <begin position="185"/>
        <end position="195"/>
    </location>
</feature>
<feature type="region of interest" description="Disordered" evidence="8">
    <location>
        <begin position="161"/>
        <end position="197"/>
    </location>
</feature>
<feature type="domain" description="C2H2-type" evidence="9">
    <location>
        <begin position="291"/>
        <end position="318"/>
    </location>
</feature>
<dbReference type="GO" id="GO:0000981">
    <property type="term" value="F:DNA-binding transcription factor activity, RNA polymerase II-specific"/>
    <property type="evidence" value="ECO:0007669"/>
    <property type="project" value="TreeGrafter"/>
</dbReference>
<dbReference type="SMART" id="SM00355">
    <property type="entry name" value="ZnF_C2H2"/>
    <property type="match status" value="13"/>
</dbReference>
<dbReference type="GO" id="GO:0008270">
    <property type="term" value="F:zinc ion binding"/>
    <property type="evidence" value="ECO:0007669"/>
    <property type="project" value="UniProtKB-KW"/>
</dbReference>
<dbReference type="Proteomes" id="UP001151699">
    <property type="component" value="Unassembled WGS sequence"/>
</dbReference>
<feature type="non-terminal residue" evidence="11">
    <location>
        <position position="606"/>
    </location>
</feature>
<evidence type="ECO:0000256" key="1">
    <source>
        <dbReference type="ARBA" id="ARBA00022723"/>
    </source>
</evidence>
<evidence type="ECO:0000256" key="5">
    <source>
        <dbReference type="ARBA" id="ARBA00023125"/>
    </source>
</evidence>
<evidence type="ECO:0000259" key="10">
    <source>
        <dbReference type="PROSITE" id="PS50950"/>
    </source>
</evidence>
<feature type="domain" description="C2H2-type" evidence="9">
    <location>
        <begin position="220"/>
        <end position="243"/>
    </location>
</feature>
<dbReference type="AlphaFoldDB" id="A0A9Q0MN76"/>
<evidence type="ECO:0000256" key="7">
    <source>
        <dbReference type="PROSITE-ProRule" id="PRU00309"/>
    </source>
</evidence>
<evidence type="ECO:0000256" key="2">
    <source>
        <dbReference type="ARBA" id="ARBA00022737"/>
    </source>
</evidence>
<keyword evidence="4" id="KW-0862">Zinc</keyword>
<dbReference type="SUPFAM" id="SSF57716">
    <property type="entry name" value="Glucocorticoid receptor-like (DNA-binding domain)"/>
    <property type="match status" value="1"/>
</dbReference>
<dbReference type="EMBL" id="WJQU01002671">
    <property type="protein sequence ID" value="KAJ6631742.1"/>
    <property type="molecule type" value="Genomic_DNA"/>
</dbReference>